<dbReference type="Proteomes" id="UP001165065">
    <property type="component" value="Unassembled WGS sequence"/>
</dbReference>
<evidence type="ECO:0000256" key="6">
    <source>
        <dbReference type="ARBA" id="ARBA00023136"/>
    </source>
</evidence>
<dbReference type="Pfam" id="PF06963">
    <property type="entry name" value="FPN1"/>
    <property type="match status" value="1"/>
</dbReference>
<evidence type="ECO:0000256" key="1">
    <source>
        <dbReference type="ARBA" id="ARBA00004141"/>
    </source>
</evidence>
<evidence type="ECO:0000313" key="9">
    <source>
        <dbReference type="EMBL" id="GMI38009.1"/>
    </source>
</evidence>
<feature type="transmembrane region" description="Helical" evidence="7">
    <location>
        <begin position="393"/>
        <end position="412"/>
    </location>
</feature>
<feature type="transmembrane region" description="Helical" evidence="7">
    <location>
        <begin position="484"/>
        <end position="505"/>
    </location>
</feature>
<dbReference type="Gene3D" id="1.20.1250.20">
    <property type="entry name" value="MFS general substrate transporter like domains"/>
    <property type="match status" value="1"/>
</dbReference>
<dbReference type="PANTHER" id="PTHR11660:SF57">
    <property type="entry name" value="SOLUTE CARRIER FAMILY 40 MEMBER"/>
    <property type="match status" value="1"/>
</dbReference>
<organism evidence="9 10">
    <name type="scientific">Triparma columacea</name>
    <dbReference type="NCBI Taxonomy" id="722753"/>
    <lineage>
        <taxon>Eukaryota</taxon>
        <taxon>Sar</taxon>
        <taxon>Stramenopiles</taxon>
        <taxon>Ochrophyta</taxon>
        <taxon>Bolidophyceae</taxon>
        <taxon>Parmales</taxon>
        <taxon>Triparmaceae</taxon>
        <taxon>Triparma</taxon>
    </lineage>
</organism>
<keyword evidence="10" id="KW-1185">Reference proteome</keyword>
<keyword evidence="4 7" id="KW-0812">Transmembrane</keyword>
<dbReference type="PANTHER" id="PTHR11660">
    <property type="entry name" value="SOLUTE CARRIER FAMILY 40 MEMBER"/>
    <property type="match status" value="1"/>
</dbReference>
<keyword evidence="6 7" id="KW-0472">Membrane</keyword>
<proteinExistence type="inferred from homology"/>
<feature type="transmembrane region" description="Helical" evidence="7">
    <location>
        <begin position="106"/>
        <end position="125"/>
    </location>
</feature>
<feature type="compositionally biased region" description="Basic and acidic residues" evidence="8">
    <location>
        <begin position="8"/>
        <end position="23"/>
    </location>
</feature>
<evidence type="ECO:0000256" key="4">
    <source>
        <dbReference type="ARBA" id="ARBA00022692"/>
    </source>
</evidence>
<feature type="transmembrane region" description="Helical" evidence="7">
    <location>
        <begin position="326"/>
        <end position="351"/>
    </location>
</feature>
<evidence type="ECO:0000256" key="3">
    <source>
        <dbReference type="ARBA" id="ARBA00022448"/>
    </source>
</evidence>
<dbReference type="InterPro" id="IPR036259">
    <property type="entry name" value="MFS_trans_sf"/>
</dbReference>
<keyword evidence="7" id="KW-0406">Ion transport</keyword>
<keyword evidence="3 7" id="KW-0813">Transport</keyword>
<name>A0A9W7GA38_9STRA</name>
<comment type="caution">
    <text evidence="7">Lacks conserved residue(s) required for the propagation of feature annotation.</text>
</comment>
<feature type="region of interest" description="Disordered" evidence="8">
    <location>
        <begin position="1"/>
        <end position="56"/>
    </location>
</feature>
<evidence type="ECO:0000256" key="7">
    <source>
        <dbReference type="RuleBase" id="RU365065"/>
    </source>
</evidence>
<gene>
    <name evidence="9" type="ORF">TrCOL_g1545</name>
</gene>
<keyword evidence="5 7" id="KW-1133">Transmembrane helix</keyword>
<feature type="transmembrane region" description="Helical" evidence="7">
    <location>
        <begin position="418"/>
        <end position="436"/>
    </location>
</feature>
<dbReference type="InterPro" id="IPR009716">
    <property type="entry name" value="Ferroportin-1"/>
</dbReference>
<evidence type="ECO:0000256" key="8">
    <source>
        <dbReference type="SAM" id="MobiDB-lite"/>
    </source>
</evidence>
<dbReference type="OrthoDB" id="648861at2759"/>
<accession>A0A9W7GA38</accession>
<evidence type="ECO:0000256" key="5">
    <source>
        <dbReference type="ARBA" id="ARBA00022989"/>
    </source>
</evidence>
<sequence>MGNTPFGRRTDDLQTRSDQDLRSNDPNTLTPDESGAPKTFPDSAPPAFGKRGDSRLPDAPPPSIRNLLYTGHFTSQWAERTWEFTIILLLTAIGPSDMALLLPSTFGLFCCLSSLLSLGAVGAYIDRSSRISAFRAILIWQNFSVVSCTAACYTLLVLRESAGGKVLTLDSEFFQDPFTTYLLIFIHVMGASSQIASKGSSVSIEKDWVPEISKEYDDHGWLTQTNVQMRQIDLGCKVVAPVFAGFVVAWGGEDLKPACVAMGAFNFLTILVEWWSSKKVYSMVPKLASKAEHKEDGDDDRMDEKSGGGCISDNVASLQTYCHYTVGLAGLALAALYVNVLSYGSIMLAYVTWRGMSPPTIGLTRGISATIGLLGTIAYKYSSSKMNLENTGLWSIMMQAAFLGISYSSQFVDDDNTSLAMLVAGVCGSRVGLWSFDLAVSQMMQERIPEEDRGAVGGIQTALCSAFEMLSYVMGIVWAKPEEFRFLIDFSYAGMLGAAALYGVFWGRS</sequence>
<comment type="caution">
    <text evidence="9">The sequence shown here is derived from an EMBL/GenBank/DDBJ whole genome shotgun (WGS) entry which is preliminary data.</text>
</comment>
<protein>
    <recommendedName>
        <fullName evidence="7">Solute carrier family 40 member</fullName>
    </recommendedName>
</protein>
<feature type="transmembrane region" description="Helical" evidence="7">
    <location>
        <begin position="137"/>
        <end position="158"/>
    </location>
</feature>
<dbReference type="EMBL" id="BRYA01000079">
    <property type="protein sequence ID" value="GMI38009.1"/>
    <property type="molecule type" value="Genomic_DNA"/>
</dbReference>
<evidence type="ECO:0000313" key="10">
    <source>
        <dbReference type="Proteomes" id="UP001165065"/>
    </source>
</evidence>
<feature type="transmembrane region" description="Helical" evidence="7">
    <location>
        <begin position="457"/>
        <end position="478"/>
    </location>
</feature>
<dbReference type="AlphaFoldDB" id="A0A9W7GA38"/>
<comment type="function">
    <text evidence="7">May be involved in iron transport and iron homeostasis.</text>
</comment>
<evidence type="ECO:0000256" key="2">
    <source>
        <dbReference type="ARBA" id="ARBA00006279"/>
    </source>
</evidence>
<dbReference type="GO" id="GO:0005381">
    <property type="term" value="F:iron ion transmembrane transporter activity"/>
    <property type="evidence" value="ECO:0007669"/>
    <property type="project" value="UniProtKB-UniRule"/>
</dbReference>
<dbReference type="SUPFAM" id="SSF103473">
    <property type="entry name" value="MFS general substrate transporter"/>
    <property type="match status" value="1"/>
</dbReference>
<dbReference type="GO" id="GO:0016020">
    <property type="term" value="C:membrane"/>
    <property type="evidence" value="ECO:0007669"/>
    <property type="project" value="UniProtKB-SubCell"/>
</dbReference>
<feature type="transmembrane region" description="Helical" evidence="7">
    <location>
        <begin position="363"/>
        <end position="381"/>
    </location>
</feature>
<comment type="subcellular location">
    <subcellularLocation>
        <location evidence="1 7">Membrane</location>
        <topology evidence="1 7">Multi-pass membrane protein</topology>
    </subcellularLocation>
</comment>
<reference evidence="10" key="1">
    <citation type="journal article" date="2023" name="Commun. Biol.">
        <title>Genome analysis of Parmales, the sister group of diatoms, reveals the evolutionary specialization of diatoms from phago-mixotrophs to photoautotrophs.</title>
        <authorList>
            <person name="Ban H."/>
            <person name="Sato S."/>
            <person name="Yoshikawa S."/>
            <person name="Yamada K."/>
            <person name="Nakamura Y."/>
            <person name="Ichinomiya M."/>
            <person name="Sato N."/>
            <person name="Blanc-Mathieu R."/>
            <person name="Endo H."/>
            <person name="Kuwata A."/>
            <person name="Ogata H."/>
        </authorList>
    </citation>
    <scope>NUCLEOTIDE SEQUENCE [LARGE SCALE GENOMIC DNA]</scope>
</reference>
<comment type="similarity">
    <text evidence="2 7">Belongs to the ferroportin (FP) (TC 2.A.100) family. SLC40A subfamily.</text>
</comment>